<dbReference type="AlphaFoldDB" id="A0A0P7CSA5"/>
<organism evidence="1 2">
    <name type="scientific">Pseudomonas putida</name>
    <name type="common">Arthrobacter siderocapsulatus</name>
    <dbReference type="NCBI Taxonomy" id="303"/>
    <lineage>
        <taxon>Bacteria</taxon>
        <taxon>Pseudomonadati</taxon>
        <taxon>Pseudomonadota</taxon>
        <taxon>Gammaproteobacteria</taxon>
        <taxon>Pseudomonadales</taxon>
        <taxon>Pseudomonadaceae</taxon>
        <taxon>Pseudomonas</taxon>
    </lineage>
</organism>
<sequence length="375" mass="42049">MSVFTAYFCGTGSHRFDDTNPNFWNGELVSTLASNDQGREFAHWIAVDGPGSGNLQDDNLFVEPGGYFNWSGQLFGSGWEENVNHVLKVIKGESSWQRTKLSEEEYERLKEAGVPIPDATSTASWFWRTYDYGERHPTPQELQERIINLFRKPRLPTQVNLVGWSRGGISCHMLANAMAQDLVLRDIPVNIFAIDPVPGIGNLQSQRVTLAGNVREYVGFYSRDERSKGFACVIPSVEPGTRICIYPIPGRHATLVGNASIDGASDGKVLAEPGLIVRHFAEVCLTRWGVQLDRRLFLSDEQLMRYHMVMAAAEGSYKAMRSESYTVLTEGEDDDRLVYCGETCIHFSKVCGDGYEPTEGLGQQRWDVNTYKALR</sequence>
<dbReference type="RefSeq" id="WP_054572781.1">
    <property type="nucleotide sequence ID" value="NZ_LKKS01000078.1"/>
</dbReference>
<gene>
    <name evidence="1" type="ORF">HB13667_13115</name>
</gene>
<name>A0A0P7CSA5_PSEPU</name>
<protein>
    <submittedName>
        <fullName evidence="1">Uncharacterized protein</fullName>
    </submittedName>
</protein>
<proteinExistence type="predicted"/>
<dbReference type="EMBL" id="LKKS01000078">
    <property type="protein sequence ID" value="KPM64709.1"/>
    <property type="molecule type" value="Genomic_DNA"/>
</dbReference>
<evidence type="ECO:0000313" key="2">
    <source>
        <dbReference type="Proteomes" id="UP000050437"/>
    </source>
</evidence>
<dbReference type="Proteomes" id="UP000050437">
    <property type="component" value="Unassembled WGS sequence"/>
</dbReference>
<comment type="caution">
    <text evidence="1">The sequence shown here is derived from an EMBL/GenBank/DDBJ whole genome shotgun (WGS) entry which is preliminary data.</text>
</comment>
<evidence type="ECO:0000313" key="1">
    <source>
        <dbReference type="EMBL" id="KPM64709.1"/>
    </source>
</evidence>
<accession>A0A0P7CSA5</accession>
<reference evidence="1 2" key="1">
    <citation type="submission" date="2015-10" db="EMBL/GenBank/DDBJ databases">
        <title>Pseudomonas putida clinical strains.</title>
        <authorList>
            <person name="Molina L."/>
            <person name="Udaondo Z."/>
        </authorList>
    </citation>
    <scope>NUCLEOTIDE SEQUENCE [LARGE SCALE GENOMIC DNA]</scope>
    <source>
        <strain evidence="1 2">HB13667</strain>
    </source>
</reference>